<dbReference type="Proteomes" id="UP000184170">
    <property type="component" value="Unassembled WGS sequence"/>
</dbReference>
<feature type="transmembrane region" description="Helical" evidence="1">
    <location>
        <begin position="84"/>
        <end position="103"/>
    </location>
</feature>
<keyword evidence="1" id="KW-0472">Membrane</keyword>
<name>A0A1M5EMF0_9GAMM</name>
<proteinExistence type="predicted"/>
<evidence type="ECO:0000256" key="1">
    <source>
        <dbReference type="SAM" id="Phobius"/>
    </source>
</evidence>
<feature type="transmembrane region" description="Helical" evidence="1">
    <location>
        <begin position="37"/>
        <end position="56"/>
    </location>
</feature>
<organism evidence="2 3">
    <name type="scientific">Microbulbifer donghaiensis</name>
    <dbReference type="NCBI Taxonomy" id="494016"/>
    <lineage>
        <taxon>Bacteria</taxon>
        <taxon>Pseudomonadati</taxon>
        <taxon>Pseudomonadota</taxon>
        <taxon>Gammaproteobacteria</taxon>
        <taxon>Cellvibrionales</taxon>
        <taxon>Microbulbiferaceae</taxon>
        <taxon>Microbulbifer</taxon>
    </lineage>
</organism>
<keyword evidence="1" id="KW-1133">Transmembrane helix</keyword>
<keyword evidence="1" id="KW-0812">Transmembrane</keyword>
<dbReference type="OrthoDB" id="9863982at2"/>
<gene>
    <name evidence="2" type="ORF">SAMN04487965_2743</name>
</gene>
<dbReference type="AlphaFoldDB" id="A0A1M5EMF0"/>
<accession>A0A1M5EMF0</accession>
<protein>
    <submittedName>
        <fullName evidence="2">Uncharacterized protein</fullName>
    </submittedName>
</protein>
<evidence type="ECO:0000313" key="3">
    <source>
        <dbReference type="Proteomes" id="UP000184170"/>
    </source>
</evidence>
<sequence length="133" mass="14949">MSVIETAGPNSRGYGLGCVLVGPLADSKINMKKYRKVVRTLTVFISTFYVLIVAGASGHQDYLSRMVVHEITTLLPMAAGKVEYVIYVAILPLIFLWVVVLRITHVSQEERDIEEFKRINGGKSPRDKRHGFR</sequence>
<dbReference type="EMBL" id="FQVA01000003">
    <property type="protein sequence ID" value="SHF80468.1"/>
    <property type="molecule type" value="Genomic_DNA"/>
</dbReference>
<keyword evidence="3" id="KW-1185">Reference proteome</keyword>
<reference evidence="3" key="1">
    <citation type="submission" date="2016-11" db="EMBL/GenBank/DDBJ databases">
        <authorList>
            <person name="Varghese N."/>
            <person name="Submissions S."/>
        </authorList>
    </citation>
    <scope>NUCLEOTIDE SEQUENCE [LARGE SCALE GENOMIC DNA]</scope>
    <source>
        <strain evidence="3">CGMCC 1.7063</strain>
    </source>
</reference>
<dbReference type="RefSeq" id="WP_073276071.1">
    <property type="nucleotide sequence ID" value="NZ_FQVA01000003.1"/>
</dbReference>
<evidence type="ECO:0000313" key="2">
    <source>
        <dbReference type="EMBL" id="SHF80468.1"/>
    </source>
</evidence>
<dbReference type="STRING" id="494016.SAMN04487965_2743"/>